<evidence type="ECO:0000313" key="2">
    <source>
        <dbReference type="Proteomes" id="UP000037446"/>
    </source>
</evidence>
<dbReference type="Proteomes" id="UP000037446">
    <property type="component" value="Unassembled WGS sequence"/>
</dbReference>
<comment type="caution">
    <text evidence="1">The sequence shown here is derived from an EMBL/GenBank/DDBJ whole genome shotgun (WGS) entry which is preliminary data.</text>
</comment>
<accession>A0A0L1KHD7</accession>
<evidence type="ECO:0000313" key="1">
    <source>
        <dbReference type="EMBL" id="KNH03445.1"/>
    </source>
</evidence>
<dbReference type="AlphaFoldDB" id="A0A0L1KHD7"/>
<proteinExistence type="predicted"/>
<name>A0A0L1KHD7_9SPHN</name>
<gene>
    <name evidence="1" type="ORF">J121_1774</name>
</gene>
<dbReference type="EMBL" id="JYNE01000009">
    <property type="protein sequence ID" value="KNH03445.1"/>
    <property type="molecule type" value="Genomic_DNA"/>
</dbReference>
<protein>
    <submittedName>
        <fullName evidence="1">Uncharacterized protein</fullName>
    </submittedName>
</protein>
<sequence>MSAMWNAKKELQLAKLMLERENAARDLSLKSTVSMRHCSRFEEQYELTLSLNLARGLTVELFDSLPKNGLSMQRLQEAVAEMAEDVSDIEDRSRDFVEDVAQFRKRLKSGLARLRRKGVRIEGSIGMPRVRVGGARDTLPVLTLTFPGEDLRPSTIEFDVECFDDIDVPLKNVAEQAAGWSRRLAELEDAGAVGQIHPLLLHALGQRKQPVAETLASIHADPDEIQRIQDEEGSVFILYWSDGTLVGTFEVSEGVKFQKDRLVVGPEAAAKFKRKAGCTLGELIHMSEGPGADLVVESARDWIGDSVSVRLLWDAVPFDAEGDILD</sequence>
<dbReference type="PATRIC" id="fig|1306953.7.peg.1821"/>
<organism evidence="1 2">
    <name type="scientific">Qipengyuania citrea LAMA 915</name>
    <dbReference type="NCBI Taxonomy" id="1306953"/>
    <lineage>
        <taxon>Bacteria</taxon>
        <taxon>Pseudomonadati</taxon>
        <taxon>Pseudomonadota</taxon>
        <taxon>Alphaproteobacteria</taxon>
        <taxon>Sphingomonadales</taxon>
        <taxon>Erythrobacteraceae</taxon>
        <taxon>Qipengyuania</taxon>
    </lineage>
</organism>
<reference evidence="1" key="1">
    <citation type="submission" date="2015-02" db="EMBL/GenBank/DDBJ databases">
        <authorList>
            <person name="Chooi Y.-H."/>
        </authorList>
    </citation>
    <scope>NUCLEOTIDE SEQUENCE [LARGE SCALE GENOMIC DNA]</scope>
    <source>
        <strain evidence="1">LAMA 915</strain>
    </source>
</reference>